<dbReference type="VEuPathDB" id="VectorBase:CSON007767"/>
<comment type="similarity">
    <text evidence="1">Belongs to the phosducin family.</text>
</comment>
<reference evidence="3" key="1">
    <citation type="submission" date="2018-07" db="EMBL/GenBank/DDBJ databases">
        <authorList>
            <person name="Quirk P.G."/>
            <person name="Krulwich T.A."/>
        </authorList>
    </citation>
    <scope>NUCLEOTIDE SEQUENCE</scope>
</reference>
<dbReference type="OMA" id="FCEIRAN"/>
<dbReference type="InterPro" id="IPR024253">
    <property type="entry name" value="Phosducin_thioredoxin-like_dom"/>
</dbReference>
<evidence type="ECO:0000256" key="1">
    <source>
        <dbReference type="ARBA" id="ARBA00009686"/>
    </source>
</evidence>
<dbReference type="PANTHER" id="PTHR45809">
    <property type="entry name" value="VIRAL IAP-ASSOCIATED FACTOR HOMOLOG"/>
    <property type="match status" value="1"/>
</dbReference>
<dbReference type="Pfam" id="PF02114">
    <property type="entry name" value="Phosducin"/>
    <property type="match status" value="1"/>
</dbReference>
<dbReference type="EMBL" id="UFQT01000292">
    <property type="protein sequence ID" value="SSX22910.1"/>
    <property type="molecule type" value="Genomic_DNA"/>
</dbReference>
<protein>
    <submittedName>
        <fullName evidence="3">CSON007767 protein</fullName>
    </submittedName>
</protein>
<name>A0A336LYM8_CULSO</name>
<feature type="domain" description="Phosducin" evidence="2">
    <location>
        <begin position="37"/>
        <end position="204"/>
    </location>
</feature>
<dbReference type="InterPro" id="IPR051498">
    <property type="entry name" value="Phosducin-like_chap/apop_reg"/>
</dbReference>
<accession>A0A336LYM8</accession>
<evidence type="ECO:0000313" key="3">
    <source>
        <dbReference type="EMBL" id="SSX22910.1"/>
    </source>
</evidence>
<gene>
    <name evidence="3" type="primary">CSON007767</name>
</gene>
<dbReference type="CDD" id="cd02988">
    <property type="entry name" value="Phd_like_VIAF"/>
    <property type="match status" value="1"/>
</dbReference>
<dbReference type="Gene3D" id="3.40.30.10">
    <property type="entry name" value="Glutaredoxin"/>
    <property type="match status" value="1"/>
</dbReference>
<dbReference type="AlphaFoldDB" id="A0A336LYM8"/>
<dbReference type="SUPFAM" id="SSF52833">
    <property type="entry name" value="Thioredoxin-like"/>
    <property type="match status" value="1"/>
</dbReference>
<evidence type="ECO:0000259" key="2">
    <source>
        <dbReference type="Pfam" id="PF02114"/>
    </source>
</evidence>
<organism evidence="3">
    <name type="scientific">Culicoides sonorensis</name>
    <name type="common">Biting midge</name>
    <dbReference type="NCBI Taxonomy" id="179676"/>
    <lineage>
        <taxon>Eukaryota</taxon>
        <taxon>Metazoa</taxon>
        <taxon>Ecdysozoa</taxon>
        <taxon>Arthropoda</taxon>
        <taxon>Hexapoda</taxon>
        <taxon>Insecta</taxon>
        <taxon>Pterygota</taxon>
        <taxon>Neoptera</taxon>
        <taxon>Endopterygota</taxon>
        <taxon>Diptera</taxon>
        <taxon>Nematocera</taxon>
        <taxon>Chironomoidea</taxon>
        <taxon>Ceratopogonidae</taxon>
        <taxon>Ceratopogoninae</taxon>
        <taxon>Culicoides</taxon>
        <taxon>Monoculicoides</taxon>
    </lineage>
</organism>
<dbReference type="GO" id="GO:0006457">
    <property type="term" value="P:protein folding"/>
    <property type="evidence" value="ECO:0007669"/>
    <property type="project" value="TreeGrafter"/>
</dbReference>
<dbReference type="GO" id="GO:0005737">
    <property type="term" value="C:cytoplasm"/>
    <property type="evidence" value="ECO:0007669"/>
    <property type="project" value="TreeGrafter"/>
</dbReference>
<dbReference type="PANTHER" id="PTHR45809:SF3">
    <property type="entry name" value="VIRAL IAP-ASSOCIATED FACTOR HOMOLOG"/>
    <property type="match status" value="1"/>
</dbReference>
<sequence>MQDPNEDTEWNDALRAKGIIPQKEKEITEDDLVNMVEETIHQRQKEGKDLDEMNLDELDELEDSEDERVLEEYRNKRIAELKALAEKAKFGTVGEISGQDYVQEVNKAGEGIWVVLHLYSRGVPFCQLLNQHISELARKFPATKFLKSIATTCIPNYPEKNLPTLFVYFEGQMMRQFIGEVDLRGPNISVEELEYLLGKEGAIPTEIKDDPRRKVQDKLFMDLNDANDCTLQDFF</sequence>
<proteinExistence type="inferred from homology"/>
<dbReference type="InterPro" id="IPR036249">
    <property type="entry name" value="Thioredoxin-like_sf"/>
</dbReference>